<gene>
    <name evidence="1" type="ORF">DERP_008466</name>
</gene>
<proteinExistence type="predicted"/>
<keyword evidence="2" id="KW-1185">Reference proteome</keyword>
<sequence length="124" mass="14009">MEDNDDDDNKFFGISNDKLEDIFHICSSSISSENNSLLMDGIHFTSGSGDTINLFNRRFNDQRSPNDRATDKNGIISYTICMVESSERIIRRGRFQTTRPIPDLFITCPPVASIRLRSRGDSGL</sequence>
<dbReference type="EMBL" id="NJHN03000112">
    <property type="protein sequence ID" value="KAH9414269.1"/>
    <property type="molecule type" value="Genomic_DNA"/>
</dbReference>
<name>A0ABQ8IVC9_DERPT</name>
<reference evidence="1 2" key="1">
    <citation type="journal article" date="2018" name="J. Allergy Clin. Immunol.">
        <title>High-quality assembly of Dermatophagoides pteronyssinus genome and transcriptome reveals a wide range of novel allergens.</title>
        <authorList>
            <person name="Liu X.Y."/>
            <person name="Yang K.Y."/>
            <person name="Wang M.Q."/>
            <person name="Kwok J.S."/>
            <person name="Zeng X."/>
            <person name="Yang Z."/>
            <person name="Xiao X.J."/>
            <person name="Lau C.P."/>
            <person name="Li Y."/>
            <person name="Huang Z.M."/>
            <person name="Ba J.G."/>
            <person name="Yim A.K."/>
            <person name="Ouyang C.Y."/>
            <person name="Ngai S.M."/>
            <person name="Chan T.F."/>
            <person name="Leung E.L."/>
            <person name="Liu L."/>
            <person name="Liu Z.G."/>
            <person name="Tsui S.K."/>
        </authorList>
    </citation>
    <scope>NUCLEOTIDE SEQUENCE [LARGE SCALE GENOMIC DNA]</scope>
    <source>
        <strain evidence="1">Derp</strain>
    </source>
</reference>
<dbReference type="Proteomes" id="UP000887458">
    <property type="component" value="Unassembled WGS sequence"/>
</dbReference>
<protein>
    <submittedName>
        <fullName evidence="1">Uncharacterized protein</fullName>
    </submittedName>
</protein>
<organism evidence="1 2">
    <name type="scientific">Dermatophagoides pteronyssinus</name>
    <name type="common">European house dust mite</name>
    <dbReference type="NCBI Taxonomy" id="6956"/>
    <lineage>
        <taxon>Eukaryota</taxon>
        <taxon>Metazoa</taxon>
        <taxon>Ecdysozoa</taxon>
        <taxon>Arthropoda</taxon>
        <taxon>Chelicerata</taxon>
        <taxon>Arachnida</taxon>
        <taxon>Acari</taxon>
        <taxon>Acariformes</taxon>
        <taxon>Sarcoptiformes</taxon>
        <taxon>Astigmata</taxon>
        <taxon>Psoroptidia</taxon>
        <taxon>Analgoidea</taxon>
        <taxon>Pyroglyphidae</taxon>
        <taxon>Dermatophagoidinae</taxon>
        <taxon>Dermatophagoides</taxon>
    </lineage>
</organism>
<comment type="caution">
    <text evidence="1">The sequence shown here is derived from an EMBL/GenBank/DDBJ whole genome shotgun (WGS) entry which is preliminary data.</text>
</comment>
<evidence type="ECO:0000313" key="2">
    <source>
        <dbReference type="Proteomes" id="UP000887458"/>
    </source>
</evidence>
<accession>A0ABQ8IVC9</accession>
<reference evidence="1 2" key="2">
    <citation type="journal article" date="2022" name="Mol. Biol. Evol.">
        <title>Comparative Genomics Reveals Insights into the Divergent Evolution of Astigmatic Mites and Household Pest Adaptations.</title>
        <authorList>
            <person name="Xiong Q."/>
            <person name="Wan A.T."/>
            <person name="Liu X."/>
            <person name="Fung C.S."/>
            <person name="Xiao X."/>
            <person name="Malainual N."/>
            <person name="Hou J."/>
            <person name="Wang L."/>
            <person name="Wang M."/>
            <person name="Yang K.Y."/>
            <person name="Cui Y."/>
            <person name="Leung E.L."/>
            <person name="Nong W."/>
            <person name="Shin S.K."/>
            <person name="Au S.W."/>
            <person name="Jeong K.Y."/>
            <person name="Chew F.T."/>
            <person name="Hui J.H."/>
            <person name="Leung T.F."/>
            <person name="Tungtrongchitr A."/>
            <person name="Zhong N."/>
            <person name="Liu Z."/>
            <person name="Tsui S.K."/>
        </authorList>
    </citation>
    <scope>NUCLEOTIDE SEQUENCE [LARGE SCALE GENOMIC DNA]</scope>
    <source>
        <strain evidence="1">Derp</strain>
    </source>
</reference>
<evidence type="ECO:0000313" key="1">
    <source>
        <dbReference type="EMBL" id="KAH9414269.1"/>
    </source>
</evidence>